<feature type="transmembrane region" description="Helical" evidence="1">
    <location>
        <begin position="12"/>
        <end position="31"/>
    </location>
</feature>
<dbReference type="Proteomes" id="UP001560267">
    <property type="component" value="Unassembled WGS sequence"/>
</dbReference>
<evidence type="ECO:0000313" key="2">
    <source>
        <dbReference type="EMBL" id="MEX6430012.1"/>
    </source>
</evidence>
<dbReference type="EMBL" id="JBFSHR010000032">
    <property type="protein sequence ID" value="MEX6430012.1"/>
    <property type="molecule type" value="Genomic_DNA"/>
</dbReference>
<protein>
    <recommendedName>
        <fullName evidence="4">DUF5658 domain-containing protein</fullName>
    </recommendedName>
</protein>
<keyword evidence="3" id="KW-1185">Reference proteome</keyword>
<gene>
    <name evidence="2" type="ORF">AB6A68_09195</name>
</gene>
<feature type="transmembrane region" description="Helical" evidence="1">
    <location>
        <begin position="132"/>
        <end position="154"/>
    </location>
</feature>
<comment type="caution">
    <text evidence="2">The sequence shown here is derived from an EMBL/GenBank/DDBJ whole genome shotgun (WGS) entry which is preliminary data.</text>
</comment>
<feature type="transmembrane region" description="Helical" evidence="1">
    <location>
        <begin position="83"/>
        <end position="100"/>
    </location>
</feature>
<sequence>MTSNTSHKIGIATVWIVLVTWLLPILIDLAFSHGFTGWVAYAPLSGSIAPLGSTAVVAMTKFVLLVPLVVLVLWWLRPRLGRLIIGLASTLLIVGSYLAIHHELLRPTNAPPDTTQRMLNALTFTLTFSHSWLAGTAVILMGVAILGILVLALLSTPLRSHR</sequence>
<proteinExistence type="predicted"/>
<evidence type="ECO:0008006" key="4">
    <source>
        <dbReference type="Google" id="ProtNLM"/>
    </source>
</evidence>
<reference evidence="2 3" key="1">
    <citation type="submission" date="2024-07" db="EMBL/GenBank/DDBJ databases">
        <title>Draft Genome Sequence of Ferrimicrobium acidiphilum Strain YE2023, Isolated from a Pulp of Bioleach Reactor.</title>
        <authorList>
            <person name="Elkina Y.A."/>
            <person name="Bulaeva A.G."/>
            <person name="Beletsky A.V."/>
            <person name="Mardanov A.V."/>
        </authorList>
    </citation>
    <scope>NUCLEOTIDE SEQUENCE [LARGE SCALE GENOMIC DNA]</scope>
    <source>
        <strain evidence="2 3">YE2023</strain>
    </source>
</reference>
<name>A0ABV3Y365_9ACTN</name>
<evidence type="ECO:0000313" key="3">
    <source>
        <dbReference type="Proteomes" id="UP001560267"/>
    </source>
</evidence>
<evidence type="ECO:0000256" key="1">
    <source>
        <dbReference type="SAM" id="Phobius"/>
    </source>
</evidence>
<accession>A0ABV3Y365</accession>
<keyword evidence="1" id="KW-1133">Transmembrane helix</keyword>
<organism evidence="2 3">
    <name type="scientific">Ferrimicrobium acidiphilum</name>
    <dbReference type="NCBI Taxonomy" id="121039"/>
    <lineage>
        <taxon>Bacteria</taxon>
        <taxon>Bacillati</taxon>
        <taxon>Actinomycetota</taxon>
        <taxon>Acidimicrobiia</taxon>
        <taxon>Acidimicrobiales</taxon>
        <taxon>Acidimicrobiaceae</taxon>
        <taxon>Ferrimicrobium</taxon>
    </lineage>
</organism>
<feature type="transmembrane region" description="Helical" evidence="1">
    <location>
        <begin position="51"/>
        <end position="76"/>
    </location>
</feature>
<keyword evidence="1" id="KW-0472">Membrane</keyword>
<dbReference type="RefSeq" id="WP_369084605.1">
    <property type="nucleotide sequence ID" value="NZ_JBFSHR010000032.1"/>
</dbReference>
<keyword evidence="1" id="KW-0812">Transmembrane</keyword>